<proteinExistence type="predicted"/>
<dbReference type="InterPro" id="IPR053222">
    <property type="entry name" value="Zygotic_Embryogenesis-Asso"/>
</dbReference>
<dbReference type="InterPro" id="IPR012885">
    <property type="entry name" value="F-box_Sdz-33"/>
</dbReference>
<evidence type="ECO:0000256" key="1">
    <source>
        <dbReference type="SAM" id="MobiDB-lite"/>
    </source>
</evidence>
<dbReference type="RefSeq" id="XP_053581070.1">
    <property type="nucleotide sequence ID" value="XM_053732157.1"/>
</dbReference>
<sequence>MDIVPSIQPFYILKLPFIPLNNIILNWYPSEILDFSFASKKCRFILKSMKFVDFDMGLSLRRDRYLIKFHHQSVQYFHFHIDNLKKRNKYMNGKVGLNDYLNFRSEICLKWAKVWMDYICDLFRAKLSFLYLNPEGTPLEMKTVAEWMNTLHSKFKLCDISGDHAISYYINAFFETANFPIRHLNFELRQRYPLWTISCFTSNSEEVMITTKNSKNPVNWINVDQLLTSNCVGIMIEACTLNETDLNRIIRGWIDGNIPRMEFFHAAVKPLNFELLLNGIEFEKKDQTLIRFFKTSLGTKEIEFRFEGGYDIRRNDGTVATLQQVNQFAGPRLMLRFINQRTFDDPLENVVENFEPVVEFDQIRNSSSPNSPILENVPPPIENENVNRNESEDSNHDDSFEGQPDDQLGRIVNNWLWFARRDQNTNHRNVHLTVIKVFIRRVQSTMRLNEINHWGWSDLQIRVAVLNKMLSDWNIDFPLEGILPPLPPGEWTDDREEGWDFRNAKLFQEIRQVYNDNL</sequence>
<comment type="caution">
    <text evidence="3">The sequence shown here is derived from an EMBL/GenBank/DDBJ whole genome shotgun (WGS) entry which is preliminary data.</text>
</comment>
<feature type="compositionally biased region" description="Basic and acidic residues" evidence="1">
    <location>
        <begin position="385"/>
        <end position="399"/>
    </location>
</feature>
<feature type="compositionally biased region" description="Low complexity" evidence="1">
    <location>
        <begin position="372"/>
        <end position="384"/>
    </location>
</feature>
<dbReference type="GeneID" id="9824049"/>
<dbReference type="EMBL" id="WUAV01000005">
    <property type="protein sequence ID" value="KAF1751037.1"/>
    <property type="molecule type" value="Genomic_DNA"/>
</dbReference>
<evidence type="ECO:0000313" key="4">
    <source>
        <dbReference type="Proteomes" id="UP000483820"/>
    </source>
</evidence>
<name>A0A6A5G7Q2_CAERE</name>
<gene>
    <name evidence="3" type="ORF">GCK72_017589</name>
</gene>
<dbReference type="AlphaFoldDB" id="A0A6A5G7Q2"/>
<accession>A0A6A5G7Q2</accession>
<evidence type="ECO:0000259" key="2">
    <source>
        <dbReference type="Pfam" id="PF07735"/>
    </source>
</evidence>
<feature type="domain" description="Sdz-33 F-box" evidence="2">
    <location>
        <begin position="200"/>
        <end position="265"/>
    </location>
</feature>
<dbReference type="Pfam" id="PF07735">
    <property type="entry name" value="FBA_2"/>
    <property type="match status" value="1"/>
</dbReference>
<feature type="region of interest" description="Disordered" evidence="1">
    <location>
        <begin position="363"/>
        <end position="406"/>
    </location>
</feature>
<dbReference type="PANTHER" id="PTHR22899:SF0">
    <property type="entry name" value="F-BOX ASSOCIATED DOMAIN-CONTAINING PROTEIN-RELATED"/>
    <property type="match status" value="1"/>
</dbReference>
<evidence type="ECO:0000313" key="3">
    <source>
        <dbReference type="EMBL" id="KAF1751037.1"/>
    </source>
</evidence>
<dbReference type="PANTHER" id="PTHR22899">
    <property type="entry name" value="CYCLIN-RELATED F-BOX FAMILY"/>
    <property type="match status" value="1"/>
</dbReference>
<dbReference type="CTD" id="9824049"/>
<dbReference type="Proteomes" id="UP000483820">
    <property type="component" value="Chromosome V"/>
</dbReference>
<reference evidence="3 4" key="1">
    <citation type="submission" date="2019-12" db="EMBL/GenBank/DDBJ databases">
        <title>Chromosome-level assembly of the Caenorhabditis remanei genome.</title>
        <authorList>
            <person name="Teterina A.A."/>
            <person name="Willis J.H."/>
            <person name="Phillips P.C."/>
        </authorList>
    </citation>
    <scope>NUCLEOTIDE SEQUENCE [LARGE SCALE GENOMIC DNA]</scope>
    <source>
        <strain evidence="3 4">PX506</strain>
        <tissue evidence="3">Whole organism</tissue>
    </source>
</reference>
<dbReference type="KEGG" id="crq:GCK72_017589"/>
<organism evidence="3 4">
    <name type="scientific">Caenorhabditis remanei</name>
    <name type="common">Caenorhabditis vulgaris</name>
    <dbReference type="NCBI Taxonomy" id="31234"/>
    <lineage>
        <taxon>Eukaryota</taxon>
        <taxon>Metazoa</taxon>
        <taxon>Ecdysozoa</taxon>
        <taxon>Nematoda</taxon>
        <taxon>Chromadorea</taxon>
        <taxon>Rhabditida</taxon>
        <taxon>Rhabditina</taxon>
        <taxon>Rhabditomorpha</taxon>
        <taxon>Rhabditoidea</taxon>
        <taxon>Rhabditidae</taxon>
        <taxon>Peloderinae</taxon>
        <taxon>Caenorhabditis</taxon>
    </lineage>
</organism>
<protein>
    <recommendedName>
        <fullName evidence="2">Sdz-33 F-box domain-containing protein</fullName>
    </recommendedName>
</protein>